<dbReference type="Proteomes" id="UP000651010">
    <property type="component" value="Unassembled WGS sequence"/>
</dbReference>
<keyword evidence="3" id="KW-1185">Reference proteome</keyword>
<sequence length="251" mass="27204">MMLAQMQQNFQDWLVHAGNDTPSLLGLHATRGLAAYQNNYRTQLVNCLRASYPQLLAWMGEEAFLAVAIAHIDSHPPSAWTLDAYGADFGDSLRTLYPHNPDLRELAWIEWALSDAFVAADAATMALAQLAEVDWDAAHLQLAPSLRQHTLTTNAAVIWSALVDGVAPPEAQMLEVPAGVIVWRREFTSRLMQVDAIEHAALLALRDDDRFDALCAALVEELGEQDGVARAGALLANWIGAGLVVGVSAVG</sequence>
<feature type="domain" description="Putative DNA-binding" evidence="1">
    <location>
        <begin position="5"/>
        <end position="91"/>
    </location>
</feature>
<evidence type="ECO:0000313" key="2">
    <source>
        <dbReference type="EMBL" id="MBE1162248.1"/>
    </source>
</evidence>
<reference evidence="2 3" key="1">
    <citation type="submission" date="2020-09" db="EMBL/GenBank/DDBJ databases">
        <title>Dyella sp. 7MK23 isolated from forest soil.</title>
        <authorList>
            <person name="Fu J."/>
        </authorList>
    </citation>
    <scope>NUCLEOTIDE SEQUENCE [LARGE SCALE GENOMIC DNA]</scope>
    <source>
        <strain evidence="2 3">7MK23</strain>
    </source>
</reference>
<comment type="caution">
    <text evidence="2">The sequence shown here is derived from an EMBL/GenBank/DDBJ whole genome shotgun (WGS) entry which is preliminary data.</text>
</comment>
<dbReference type="InterPro" id="IPR018640">
    <property type="entry name" value="DUF2063"/>
</dbReference>
<protein>
    <submittedName>
        <fullName evidence="2">DNA-binding domain-containing protein</fullName>
    </submittedName>
</protein>
<dbReference type="GO" id="GO:0003677">
    <property type="term" value="F:DNA binding"/>
    <property type="evidence" value="ECO:0007669"/>
    <property type="project" value="UniProtKB-KW"/>
</dbReference>
<proteinExistence type="predicted"/>
<dbReference type="EMBL" id="JACZZA010000012">
    <property type="protein sequence ID" value="MBE1162248.1"/>
    <property type="molecule type" value="Genomic_DNA"/>
</dbReference>
<keyword evidence="2" id="KW-0238">DNA-binding</keyword>
<dbReference type="Pfam" id="PF09836">
    <property type="entry name" value="DUF2063"/>
    <property type="match status" value="1"/>
</dbReference>
<accession>A0ABR9GDY5</accession>
<evidence type="ECO:0000313" key="3">
    <source>
        <dbReference type="Proteomes" id="UP000651010"/>
    </source>
</evidence>
<evidence type="ECO:0000259" key="1">
    <source>
        <dbReference type="Pfam" id="PF09836"/>
    </source>
</evidence>
<organism evidence="2 3">
    <name type="scientific">Dyella acidiphila</name>
    <dbReference type="NCBI Taxonomy" id="2775866"/>
    <lineage>
        <taxon>Bacteria</taxon>
        <taxon>Pseudomonadati</taxon>
        <taxon>Pseudomonadota</taxon>
        <taxon>Gammaproteobacteria</taxon>
        <taxon>Lysobacterales</taxon>
        <taxon>Rhodanobacteraceae</taxon>
        <taxon>Dyella</taxon>
    </lineage>
</organism>
<name>A0ABR9GDY5_9GAMM</name>
<gene>
    <name evidence="2" type="ORF">IGX34_17825</name>
</gene>